<dbReference type="AlphaFoldDB" id="A0A0B4VJ72"/>
<evidence type="ECO:0000256" key="5">
    <source>
        <dbReference type="ARBA" id="ARBA00022547"/>
    </source>
</evidence>
<dbReference type="GO" id="GO:0031966">
    <property type="term" value="C:mitochondrial membrane"/>
    <property type="evidence" value="ECO:0007669"/>
    <property type="project" value="UniProtKB-SubCell"/>
</dbReference>
<evidence type="ECO:0000256" key="8">
    <source>
        <dbReference type="ARBA" id="ARBA00022989"/>
    </source>
</evidence>
<dbReference type="GeneID" id="22909192"/>
<name>A0A0B4VJ72_PORPE</name>
<keyword evidence="10 12" id="KW-0496">Mitochondrion</keyword>
<dbReference type="EMBL" id="KM977882">
    <property type="protein sequence ID" value="AJD22386.1"/>
    <property type="molecule type" value="Genomic_DNA"/>
</dbReference>
<feature type="transmembrane region" description="Helical" evidence="13">
    <location>
        <begin position="7"/>
        <end position="30"/>
    </location>
</feature>
<reference evidence="14" key="1">
    <citation type="submission" date="2014-10" db="EMBL/GenBank/DDBJ databases">
        <title>Complete mitochondrial DNA sequence of the blue swimming crab, Portunus pelagicus.</title>
        <authorList>
            <person name="Sangthong D."/>
            <person name="Sangthong P."/>
        </authorList>
    </citation>
    <scope>NUCLEOTIDE SEQUENCE</scope>
</reference>
<evidence type="ECO:0000256" key="9">
    <source>
        <dbReference type="ARBA" id="ARBA00023065"/>
    </source>
</evidence>
<evidence type="ECO:0000256" key="6">
    <source>
        <dbReference type="ARBA" id="ARBA00022692"/>
    </source>
</evidence>
<protein>
    <recommendedName>
        <fullName evidence="12">ATP synthase complex subunit 8</fullName>
    </recommendedName>
</protein>
<comment type="subunit">
    <text evidence="3">F-type ATPases have 2 components, CF(1) - the catalytic core - and CF(0) - the membrane proton channel.</text>
</comment>
<dbReference type="GO" id="GO:0015986">
    <property type="term" value="P:proton motive force-driven ATP synthesis"/>
    <property type="evidence" value="ECO:0007669"/>
    <property type="project" value="InterPro"/>
</dbReference>
<dbReference type="InterPro" id="IPR001421">
    <property type="entry name" value="ATP8_metazoa"/>
</dbReference>
<evidence type="ECO:0000256" key="13">
    <source>
        <dbReference type="SAM" id="Phobius"/>
    </source>
</evidence>
<sequence length="53" mass="6404">MPQMAPLLWLYLYMFFLISFIIFLMVNYFIKPFETIDSNVIGKSSSNYLDWKL</sequence>
<evidence type="ECO:0000256" key="4">
    <source>
        <dbReference type="ARBA" id="ARBA00022448"/>
    </source>
</evidence>
<evidence type="ECO:0000256" key="12">
    <source>
        <dbReference type="RuleBase" id="RU003661"/>
    </source>
</evidence>
<gene>
    <name evidence="14" type="primary">ATP8</name>
</gene>
<accession>A0A0B4VJ72</accession>
<dbReference type="GO" id="GO:0045259">
    <property type="term" value="C:proton-transporting ATP synthase complex"/>
    <property type="evidence" value="ECO:0007669"/>
    <property type="project" value="UniProtKB-KW"/>
</dbReference>
<reference evidence="15" key="2">
    <citation type="submission" date="2015-08" db="EMBL/GenBank/DDBJ databases">
        <title>The complete mitochondrial genome sequence and phylogenetic relationship of Portunus pelagicus.</title>
        <authorList>
            <person name="Ma H.Y."/>
        </authorList>
    </citation>
    <scope>NUCLEOTIDE SEQUENCE</scope>
</reference>
<evidence type="ECO:0000256" key="3">
    <source>
        <dbReference type="ARBA" id="ARBA00011291"/>
    </source>
</evidence>
<evidence type="ECO:0000256" key="1">
    <source>
        <dbReference type="ARBA" id="ARBA00004304"/>
    </source>
</evidence>
<dbReference type="Pfam" id="PF00895">
    <property type="entry name" value="ATP-synt_8"/>
    <property type="match status" value="1"/>
</dbReference>
<keyword evidence="11 13" id="KW-0472">Membrane</keyword>
<evidence type="ECO:0000256" key="10">
    <source>
        <dbReference type="ARBA" id="ARBA00023128"/>
    </source>
</evidence>
<organism evidence="14">
    <name type="scientific">Portunus pelagicus</name>
    <name type="common">Blue swimmer crab</name>
    <dbReference type="NCBI Taxonomy" id="80836"/>
    <lineage>
        <taxon>Eukaryota</taxon>
        <taxon>Metazoa</taxon>
        <taxon>Ecdysozoa</taxon>
        <taxon>Arthropoda</taxon>
        <taxon>Crustacea</taxon>
        <taxon>Multicrustacea</taxon>
        <taxon>Malacostraca</taxon>
        <taxon>Eumalacostraca</taxon>
        <taxon>Eucarida</taxon>
        <taxon>Decapoda</taxon>
        <taxon>Pleocyemata</taxon>
        <taxon>Brachyura</taxon>
        <taxon>Eubrachyura</taxon>
        <taxon>Portunoidea</taxon>
        <taxon>Portunidae</taxon>
        <taxon>Portuninae</taxon>
        <taxon>Portunus</taxon>
    </lineage>
</organism>
<dbReference type="RefSeq" id="YP_009116112.1">
    <property type="nucleotide sequence ID" value="NC_026209.1"/>
</dbReference>
<dbReference type="CTD" id="4509"/>
<keyword evidence="8 13" id="KW-1133">Transmembrane helix</keyword>
<comment type="similarity">
    <text evidence="2 12">Belongs to the ATPase protein 8 family.</text>
</comment>
<keyword evidence="5 12" id="KW-0138">CF(0)</keyword>
<keyword evidence="7 12" id="KW-0375">Hydrogen ion transport</keyword>
<proteinExistence type="inferred from homology"/>
<geneLocation type="mitochondrion" evidence="14"/>
<evidence type="ECO:0000256" key="7">
    <source>
        <dbReference type="ARBA" id="ARBA00022781"/>
    </source>
</evidence>
<dbReference type="GO" id="GO:0015078">
    <property type="term" value="F:proton transmembrane transporter activity"/>
    <property type="evidence" value="ECO:0007669"/>
    <property type="project" value="InterPro"/>
</dbReference>
<evidence type="ECO:0000256" key="2">
    <source>
        <dbReference type="ARBA" id="ARBA00008892"/>
    </source>
</evidence>
<evidence type="ECO:0000256" key="11">
    <source>
        <dbReference type="ARBA" id="ARBA00023136"/>
    </source>
</evidence>
<dbReference type="EMBL" id="KT382858">
    <property type="protein sequence ID" value="ALJ01871.1"/>
    <property type="molecule type" value="Genomic_DNA"/>
</dbReference>
<keyword evidence="9 12" id="KW-0406">Ion transport</keyword>
<evidence type="ECO:0000313" key="14">
    <source>
        <dbReference type="EMBL" id="AJD22386.1"/>
    </source>
</evidence>
<evidence type="ECO:0000313" key="15">
    <source>
        <dbReference type="EMBL" id="ALJ01871.1"/>
    </source>
</evidence>
<keyword evidence="6 12" id="KW-0812">Transmembrane</keyword>
<comment type="subcellular location">
    <subcellularLocation>
        <location evidence="1 12">Mitochondrion membrane</location>
        <topology evidence="1 12">Single-pass membrane protein</topology>
    </subcellularLocation>
</comment>
<keyword evidence="4 12" id="KW-0813">Transport</keyword>